<comment type="caution">
    <text evidence="4">The sequence shown here is derived from an EMBL/GenBank/DDBJ whole genome shotgun (WGS) entry which is preliminary data.</text>
</comment>
<feature type="domain" description="CHAT" evidence="3">
    <location>
        <begin position="641"/>
        <end position="928"/>
    </location>
</feature>
<name>A1ZLF5_MICM2</name>
<evidence type="ECO:0000256" key="1">
    <source>
        <dbReference type="PROSITE-ProRule" id="PRU00339"/>
    </source>
</evidence>
<dbReference type="Pfam" id="PF12770">
    <property type="entry name" value="CHAT"/>
    <property type="match status" value="1"/>
</dbReference>
<evidence type="ECO:0000256" key="2">
    <source>
        <dbReference type="SAM" id="Phobius"/>
    </source>
</evidence>
<accession>A1ZLF5</accession>
<keyword evidence="5" id="KW-1185">Reference proteome</keyword>
<feature type="transmembrane region" description="Helical" evidence="2">
    <location>
        <begin position="12"/>
        <end position="32"/>
    </location>
</feature>
<keyword evidence="2" id="KW-1133">Transmembrane helix</keyword>
<keyword evidence="2" id="KW-0472">Membrane</keyword>
<dbReference type="PANTHER" id="PTHR10098">
    <property type="entry name" value="RAPSYN-RELATED"/>
    <property type="match status" value="1"/>
</dbReference>
<evidence type="ECO:0000313" key="5">
    <source>
        <dbReference type="Proteomes" id="UP000004095"/>
    </source>
</evidence>
<dbReference type="eggNOG" id="COG0457">
    <property type="taxonomic scope" value="Bacteria"/>
</dbReference>
<sequence>MASTNYSISMKLFWTGAYSWLLAITVTTFIQAQSRIPENVQRLWDKAQTQAKAKALAAAATAYEQAIDAFKTKNTHPDYQVIMARLYHELAMLNSTDKLVNFQLFFEYQMKAKEAIQQSNDTQYKGEILYQTAIAHYYYQQFRKAAPLLEETIELAQQRKDYVLQIRAMNVIGRVYMTLSLYDMSLSYLEKAERLLQQHPDTPKAYAGQLYSNLSLLKYTIDDQTSALIDAQKALPFWMAAYGGEHFRVVSIYNQIARIYFALGNTQQTKVYLQKVFAIDNPHVRKGRGAYLTLLGNVHHREKHYQKAIGAFREAIQVQISTFGDDTADNTEIYQHLSKSYQASQQFELALQSIQRALILNNTLFTSTDFADHPTLKGAVYNELQIHLLSDKATIWYEWFKTTQNIDYLHKAYQVYHFLLQEVKYWKTSLNDENNLLLLIKRSNYIFTNAIEVLHTLYKFTKQQRYLREAFHITEQAKAYVLLRSLYVSGKSPGSANNQIENKITNRLKDLKEHLIAEENKPNPDTRKVVDYKDQIFELKASRDSLRQSFQKFSPEYYQTKYQFKIASVPSIQHKILGKQEALIEYMLADNAVFIFTVTPQSITLKKVKFSANIKERIKDLRKSITHKNFQEFIRHSHFFYQKLIQPIALPKQVNKLHIVPSGVLYHLPWEALITQLPTSNQANYSQLDYLLKNYVISYDYSATLVLNKMIRKKIISTAQLLAFAPEFNSQTGSSDDTLRNKLSSLTGAQNEVKVLHTLYQGELFTGQRATEQAFRAHIKNTSVLHLATHAVINDQRPALSRLLFSLSPHDTVNDGYLHAYELHNLRLNTELVTLSACNTGFGKIQTGEGVMSLGRAFAYAGSPNVLMSLWSVPDQSTAKIMTEFYKHLADGVPKDVALQRAKLTYIADSDHITSNPFYWSSFVLIGNPQPLQLQPAKAFYQGSFFVWCGITFFGILIFLWAGQRFFSK</sequence>
<dbReference type="PROSITE" id="PS50005">
    <property type="entry name" value="TPR"/>
    <property type="match status" value="1"/>
</dbReference>
<dbReference type="Pfam" id="PF13181">
    <property type="entry name" value="TPR_8"/>
    <property type="match status" value="1"/>
</dbReference>
<dbReference type="EMBL" id="AAWS01000014">
    <property type="protein sequence ID" value="EAY28709.1"/>
    <property type="molecule type" value="Genomic_DNA"/>
</dbReference>
<dbReference type="SUPFAM" id="SSF48452">
    <property type="entry name" value="TPR-like"/>
    <property type="match status" value="2"/>
</dbReference>
<dbReference type="Gene3D" id="1.25.40.10">
    <property type="entry name" value="Tetratricopeptide repeat domain"/>
    <property type="match status" value="3"/>
</dbReference>
<evidence type="ECO:0000313" key="4">
    <source>
        <dbReference type="EMBL" id="EAY28709.1"/>
    </source>
</evidence>
<keyword evidence="2" id="KW-0812">Transmembrane</keyword>
<protein>
    <submittedName>
        <fullName evidence="4">Tetratricopeptide repeat domain protein</fullName>
    </submittedName>
</protein>
<dbReference type="eggNOG" id="COG4995">
    <property type="taxonomic scope" value="Bacteria"/>
</dbReference>
<dbReference type="AlphaFoldDB" id="A1ZLF5"/>
<dbReference type="SMART" id="SM00028">
    <property type="entry name" value="TPR"/>
    <property type="match status" value="6"/>
</dbReference>
<proteinExistence type="predicted"/>
<feature type="transmembrane region" description="Helical" evidence="2">
    <location>
        <begin position="939"/>
        <end position="962"/>
    </location>
</feature>
<dbReference type="InterPro" id="IPR019734">
    <property type="entry name" value="TPR_rpt"/>
</dbReference>
<dbReference type="Proteomes" id="UP000004095">
    <property type="component" value="Unassembled WGS sequence"/>
</dbReference>
<feature type="repeat" description="TPR" evidence="1">
    <location>
        <begin position="289"/>
        <end position="322"/>
    </location>
</feature>
<keyword evidence="1" id="KW-0802">TPR repeat</keyword>
<organism evidence="4 5">
    <name type="scientific">Microscilla marina ATCC 23134</name>
    <dbReference type="NCBI Taxonomy" id="313606"/>
    <lineage>
        <taxon>Bacteria</taxon>
        <taxon>Pseudomonadati</taxon>
        <taxon>Bacteroidota</taxon>
        <taxon>Cytophagia</taxon>
        <taxon>Cytophagales</taxon>
        <taxon>Microscillaceae</taxon>
        <taxon>Microscilla</taxon>
    </lineage>
</organism>
<evidence type="ECO:0000259" key="3">
    <source>
        <dbReference type="Pfam" id="PF12770"/>
    </source>
</evidence>
<dbReference type="InterPro" id="IPR011990">
    <property type="entry name" value="TPR-like_helical_dom_sf"/>
</dbReference>
<reference evidence="4 5" key="1">
    <citation type="submission" date="2007-01" db="EMBL/GenBank/DDBJ databases">
        <authorList>
            <person name="Haygood M."/>
            <person name="Podell S."/>
            <person name="Anderson C."/>
            <person name="Hopkinson B."/>
            <person name="Roe K."/>
            <person name="Barbeau K."/>
            <person name="Gaasterland T."/>
            <person name="Ferriera S."/>
            <person name="Johnson J."/>
            <person name="Kravitz S."/>
            <person name="Beeson K."/>
            <person name="Sutton G."/>
            <person name="Rogers Y.-H."/>
            <person name="Friedman R."/>
            <person name="Frazier M."/>
            <person name="Venter J.C."/>
        </authorList>
    </citation>
    <scope>NUCLEOTIDE SEQUENCE [LARGE SCALE GENOMIC DNA]</scope>
    <source>
        <strain evidence="4 5">ATCC 23134</strain>
    </source>
</reference>
<gene>
    <name evidence="4" type="ORF">M23134_07807</name>
</gene>
<dbReference type="InterPro" id="IPR024983">
    <property type="entry name" value="CHAT_dom"/>
</dbReference>